<feature type="region of interest" description="Disordered" evidence="1">
    <location>
        <begin position="1"/>
        <end position="39"/>
    </location>
</feature>
<feature type="compositionally biased region" description="Basic residues" evidence="1">
    <location>
        <begin position="24"/>
        <end position="39"/>
    </location>
</feature>
<proteinExistence type="predicted"/>
<protein>
    <submittedName>
        <fullName evidence="2">Uncharacterized protein</fullName>
    </submittedName>
</protein>
<evidence type="ECO:0000256" key="1">
    <source>
        <dbReference type="SAM" id="MobiDB-lite"/>
    </source>
</evidence>
<accession>A0A2P2LSB7</accession>
<dbReference type="AlphaFoldDB" id="A0A2P2LSB7"/>
<evidence type="ECO:0000313" key="2">
    <source>
        <dbReference type="EMBL" id="MBX20857.1"/>
    </source>
</evidence>
<reference evidence="2" key="1">
    <citation type="submission" date="2018-02" db="EMBL/GenBank/DDBJ databases">
        <title>Rhizophora mucronata_Transcriptome.</title>
        <authorList>
            <person name="Meera S.P."/>
            <person name="Sreeshan A."/>
            <person name="Augustine A."/>
        </authorList>
    </citation>
    <scope>NUCLEOTIDE SEQUENCE</scope>
    <source>
        <tissue evidence="2">Leaf</tissue>
    </source>
</reference>
<name>A0A2P2LSB7_RHIMU</name>
<feature type="region of interest" description="Disordered" evidence="1">
    <location>
        <begin position="97"/>
        <end position="116"/>
    </location>
</feature>
<sequence length="116" mass="13573">MEGDEMEPTNMAAGTDGIIDSKNRSKRTQRRNQGGRRNRFRQLFRTGGPVLRRFLLHRRQLLARRHISLSSPQLIALLILVSPTRLRRTVRPIPRATARELQSRPQHFQPFQKLLK</sequence>
<organism evidence="2">
    <name type="scientific">Rhizophora mucronata</name>
    <name type="common">Asiatic mangrove</name>
    <dbReference type="NCBI Taxonomy" id="61149"/>
    <lineage>
        <taxon>Eukaryota</taxon>
        <taxon>Viridiplantae</taxon>
        <taxon>Streptophyta</taxon>
        <taxon>Embryophyta</taxon>
        <taxon>Tracheophyta</taxon>
        <taxon>Spermatophyta</taxon>
        <taxon>Magnoliopsida</taxon>
        <taxon>eudicotyledons</taxon>
        <taxon>Gunneridae</taxon>
        <taxon>Pentapetalae</taxon>
        <taxon>rosids</taxon>
        <taxon>fabids</taxon>
        <taxon>Malpighiales</taxon>
        <taxon>Rhizophoraceae</taxon>
        <taxon>Rhizophora</taxon>
    </lineage>
</organism>
<dbReference type="EMBL" id="GGEC01040373">
    <property type="protein sequence ID" value="MBX20857.1"/>
    <property type="molecule type" value="Transcribed_RNA"/>
</dbReference>